<dbReference type="EMBL" id="QZWG01000015">
    <property type="protein sequence ID" value="RZB63766.1"/>
    <property type="molecule type" value="Genomic_DNA"/>
</dbReference>
<sequence length="496" mass="56634">MLREKRESALKMGKFSSSYSTSDFVHFGVLLPFLLLSQLFFQLAWCGSIVKFLPGLEGPLPFVLETGYVGVGESEDVQAFYYFIESENNPKEDPLMLWLTGGPGCSAFSGLVIEIGNTNSVSKFYFCSILMYVPSDKSRDLEILLYLHVAGPIAFKNEEYNGSLPNLVLRPHSWTKVSSIIFVDLPVSTGFTYATTEFATQRSDWIQVHQVHQFLRKWLIEHPNFLSTDVYIGGDSYSGITIPAIVQEISLGNEKGLQPWINLQGYLLGNPATTRRHENYRIPFAHGMGLISDELYRSLQKNCKGEYINVDTKNVLCSRNIETFNEVTSGLSMVNILDPSCDWLDTETSWRRSLLKKYPRKNFLNTHLKLPSLNCRGTIGKWRRCTFNIPNKEDISSSYEYHVNLSRKGYRSLIYSGDHDMKIPFLETQAWISSLNYSIVDDWRQWHTDGQVAGYTRTYSNRMTFATVKGGGHTAPEYKPEECLAMFRRWISNKAL</sequence>
<dbReference type="PRINTS" id="PR00724">
    <property type="entry name" value="CRBOXYPTASEC"/>
</dbReference>
<dbReference type="GO" id="GO:0019748">
    <property type="term" value="P:secondary metabolic process"/>
    <property type="evidence" value="ECO:0007669"/>
    <property type="project" value="TreeGrafter"/>
</dbReference>
<evidence type="ECO:0000313" key="2">
    <source>
        <dbReference type="EMBL" id="RZB63766.1"/>
    </source>
</evidence>
<dbReference type="Proteomes" id="UP000289340">
    <property type="component" value="Chromosome 15"/>
</dbReference>
<organism evidence="2 3">
    <name type="scientific">Glycine soja</name>
    <name type="common">Wild soybean</name>
    <dbReference type="NCBI Taxonomy" id="3848"/>
    <lineage>
        <taxon>Eukaryota</taxon>
        <taxon>Viridiplantae</taxon>
        <taxon>Streptophyta</taxon>
        <taxon>Embryophyta</taxon>
        <taxon>Tracheophyta</taxon>
        <taxon>Spermatophyta</taxon>
        <taxon>Magnoliopsida</taxon>
        <taxon>eudicotyledons</taxon>
        <taxon>Gunneridae</taxon>
        <taxon>Pentapetalae</taxon>
        <taxon>rosids</taxon>
        <taxon>fabids</taxon>
        <taxon>Fabales</taxon>
        <taxon>Fabaceae</taxon>
        <taxon>Papilionoideae</taxon>
        <taxon>50 kb inversion clade</taxon>
        <taxon>NPAAA clade</taxon>
        <taxon>indigoferoid/millettioid clade</taxon>
        <taxon>Phaseoleae</taxon>
        <taxon>Glycine</taxon>
        <taxon>Glycine subgen. Soja</taxon>
    </lineage>
</organism>
<accession>A0A445GR92</accession>
<dbReference type="Gene3D" id="3.40.50.1820">
    <property type="entry name" value="alpha/beta hydrolase"/>
    <property type="match status" value="1"/>
</dbReference>
<dbReference type="FunFam" id="3.40.50.12670:FF:000002">
    <property type="entry name" value="Carboxypeptidase"/>
    <property type="match status" value="1"/>
</dbReference>
<keyword evidence="3" id="KW-1185">Reference proteome</keyword>
<keyword evidence="2" id="KW-0378">Hydrolase</keyword>
<keyword evidence="2" id="KW-0121">Carboxypeptidase</keyword>
<comment type="caution">
    <text evidence="2">The sequence shown here is derived from an EMBL/GenBank/DDBJ whole genome shotgun (WGS) entry which is preliminary data.</text>
</comment>
<dbReference type="GO" id="GO:0006508">
    <property type="term" value="P:proteolysis"/>
    <property type="evidence" value="ECO:0007669"/>
    <property type="project" value="InterPro"/>
</dbReference>
<dbReference type="GO" id="GO:0004185">
    <property type="term" value="F:serine-type carboxypeptidase activity"/>
    <property type="evidence" value="ECO:0007669"/>
    <property type="project" value="InterPro"/>
</dbReference>
<dbReference type="SUPFAM" id="SSF53474">
    <property type="entry name" value="alpha/beta-Hydrolases"/>
    <property type="match status" value="1"/>
</dbReference>
<keyword evidence="2" id="KW-0645">Protease</keyword>
<proteinExistence type="inferred from homology"/>
<evidence type="ECO:0000313" key="3">
    <source>
        <dbReference type="Proteomes" id="UP000289340"/>
    </source>
</evidence>
<dbReference type="PANTHER" id="PTHR11802">
    <property type="entry name" value="SERINE PROTEASE FAMILY S10 SERINE CARBOXYPEPTIDASE"/>
    <property type="match status" value="1"/>
</dbReference>
<dbReference type="AlphaFoldDB" id="A0A445GR92"/>
<comment type="similarity">
    <text evidence="1">Belongs to the peptidase S10 family.</text>
</comment>
<gene>
    <name evidence="2" type="ORF">D0Y65_040386</name>
</gene>
<dbReference type="InterPro" id="IPR029058">
    <property type="entry name" value="AB_hydrolase_fold"/>
</dbReference>
<dbReference type="GO" id="GO:0016747">
    <property type="term" value="F:acyltransferase activity, transferring groups other than amino-acyl groups"/>
    <property type="evidence" value="ECO:0007669"/>
    <property type="project" value="TreeGrafter"/>
</dbReference>
<protein>
    <submittedName>
        <fullName evidence="2">Serine carboxypeptidase-like 19 isoform C</fullName>
    </submittedName>
</protein>
<dbReference type="InterPro" id="IPR001563">
    <property type="entry name" value="Peptidase_S10"/>
</dbReference>
<evidence type="ECO:0000256" key="1">
    <source>
        <dbReference type="ARBA" id="ARBA00009431"/>
    </source>
</evidence>
<dbReference type="Gene3D" id="3.40.50.12670">
    <property type="match status" value="1"/>
</dbReference>
<dbReference type="Pfam" id="PF00450">
    <property type="entry name" value="Peptidase_S10"/>
    <property type="match status" value="2"/>
</dbReference>
<name>A0A445GR92_GLYSO</name>
<dbReference type="PANTHER" id="PTHR11802:SF29">
    <property type="entry name" value="SERINE CARBOXYPEPTIDASE-LIKE 19"/>
    <property type="match status" value="1"/>
</dbReference>
<reference evidence="2 3" key="1">
    <citation type="submission" date="2018-09" db="EMBL/GenBank/DDBJ databases">
        <title>A high-quality reference genome of wild soybean provides a powerful tool to mine soybean genomes.</title>
        <authorList>
            <person name="Xie M."/>
            <person name="Chung C.Y.L."/>
            <person name="Li M.-W."/>
            <person name="Wong F.-L."/>
            <person name="Chan T.-F."/>
            <person name="Lam H.-M."/>
        </authorList>
    </citation>
    <scope>NUCLEOTIDE SEQUENCE [LARGE SCALE GENOMIC DNA]</scope>
    <source>
        <strain evidence="3">cv. W05</strain>
        <tissue evidence="2">Hypocotyl of etiolated seedlings</tissue>
    </source>
</reference>